<feature type="chain" id="PRO_5044131929" evidence="1">
    <location>
        <begin position="19"/>
        <end position="175"/>
    </location>
</feature>
<dbReference type="EMBL" id="CAJOBA010001173">
    <property type="protein sequence ID" value="CAF3580536.1"/>
    <property type="molecule type" value="Genomic_DNA"/>
</dbReference>
<proteinExistence type="predicted"/>
<dbReference type="EMBL" id="CAJNOK010001173">
    <property type="protein sequence ID" value="CAF0797410.1"/>
    <property type="molecule type" value="Genomic_DNA"/>
</dbReference>
<dbReference type="EMBL" id="CAJOBC010003558">
    <property type="protein sequence ID" value="CAF3789730.1"/>
    <property type="molecule type" value="Genomic_DNA"/>
</dbReference>
<dbReference type="Proteomes" id="UP000677228">
    <property type="component" value="Unassembled WGS sequence"/>
</dbReference>
<name>A0A814I551_9BILA</name>
<dbReference type="Proteomes" id="UP000681722">
    <property type="component" value="Unassembled WGS sequence"/>
</dbReference>
<evidence type="ECO:0000313" key="5">
    <source>
        <dbReference type="EMBL" id="CAF3789730.1"/>
    </source>
</evidence>
<keyword evidence="1" id="KW-0732">Signal</keyword>
<comment type="caution">
    <text evidence="3">The sequence shown here is derived from an EMBL/GenBank/DDBJ whole genome shotgun (WGS) entry which is preliminary data.</text>
</comment>
<sequence length="175" mass="19352">MLVKSFISLVLFIAICEGFMFNKKPTCTIKSFKGGKDFSGGKIFANASFHPYLKTIGSVAKACKVQVHVKSSWLELKTPTQLVLTSEMQQALGRAIVFDIRDQKGGAVCNDICMKKGAVRTIPEAQCLIDNLQKKGLKFQEPNILHDGHVSKIGLAEAEKLKVELQKLCKEKKPK</sequence>
<evidence type="ECO:0000313" key="2">
    <source>
        <dbReference type="EMBL" id="CAF0797410.1"/>
    </source>
</evidence>
<evidence type="ECO:0000313" key="4">
    <source>
        <dbReference type="EMBL" id="CAF3580536.1"/>
    </source>
</evidence>
<accession>A0A814I551</accession>
<reference evidence="3" key="1">
    <citation type="submission" date="2021-02" db="EMBL/GenBank/DDBJ databases">
        <authorList>
            <person name="Nowell W R."/>
        </authorList>
    </citation>
    <scope>NUCLEOTIDE SEQUENCE</scope>
</reference>
<evidence type="ECO:0000313" key="6">
    <source>
        <dbReference type="Proteomes" id="UP000663829"/>
    </source>
</evidence>
<dbReference type="Proteomes" id="UP000682733">
    <property type="component" value="Unassembled WGS sequence"/>
</dbReference>
<evidence type="ECO:0000313" key="3">
    <source>
        <dbReference type="EMBL" id="CAF1018271.1"/>
    </source>
</evidence>
<dbReference type="EMBL" id="CAJNOQ010003558">
    <property type="protein sequence ID" value="CAF1018271.1"/>
    <property type="molecule type" value="Genomic_DNA"/>
</dbReference>
<keyword evidence="6" id="KW-1185">Reference proteome</keyword>
<evidence type="ECO:0000256" key="1">
    <source>
        <dbReference type="SAM" id="SignalP"/>
    </source>
</evidence>
<dbReference type="OrthoDB" id="9976078at2759"/>
<protein>
    <submittedName>
        <fullName evidence="3">Uncharacterized protein</fullName>
    </submittedName>
</protein>
<organism evidence="3 6">
    <name type="scientific">Didymodactylos carnosus</name>
    <dbReference type="NCBI Taxonomy" id="1234261"/>
    <lineage>
        <taxon>Eukaryota</taxon>
        <taxon>Metazoa</taxon>
        <taxon>Spiralia</taxon>
        <taxon>Gnathifera</taxon>
        <taxon>Rotifera</taxon>
        <taxon>Eurotatoria</taxon>
        <taxon>Bdelloidea</taxon>
        <taxon>Philodinida</taxon>
        <taxon>Philodinidae</taxon>
        <taxon>Didymodactylos</taxon>
    </lineage>
</organism>
<dbReference type="AlphaFoldDB" id="A0A814I551"/>
<gene>
    <name evidence="3" type="ORF">GPM918_LOCUS14638</name>
    <name evidence="2" type="ORF">OVA965_LOCUS4461</name>
    <name evidence="5" type="ORF">SRO942_LOCUS14638</name>
    <name evidence="4" type="ORF">TMI583_LOCUS4459</name>
</gene>
<dbReference type="Proteomes" id="UP000663829">
    <property type="component" value="Unassembled WGS sequence"/>
</dbReference>
<feature type="signal peptide" evidence="1">
    <location>
        <begin position="1"/>
        <end position="18"/>
    </location>
</feature>